<organism evidence="2 3">
    <name type="scientific">Roseinatronobacter monicus</name>
    <dbReference type="NCBI Taxonomy" id="393481"/>
    <lineage>
        <taxon>Bacteria</taxon>
        <taxon>Pseudomonadati</taxon>
        <taxon>Pseudomonadota</taxon>
        <taxon>Alphaproteobacteria</taxon>
        <taxon>Rhodobacterales</taxon>
        <taxon>Paracoccaceae</taxon>
        <taxon>Roseinatronobacter</taxon>
    </lineage>
</organism>
<dbReference type="Proteomes" id="UP000320582">
    <property type="component" value="Unassembled WGS sequence"/>
</dbReference>
<feature type="domain" description="Mannose-6-phosphate isomerase type II C-terminal" evidence="1">
    <location>
        <begin position="24"/>
        <end position="126"/>
    </location>
</feature>
<dbReference type="CDD" id="cd02213">
    <property type="entry name" value="cupin_PMI_typeII_C"/>
    <property type="match status" value="1"/>
</dbReference>
<dbReference type="OrthoDB" id="9806359at2"/>
<dbReference type="GO" id="GO:0005976">
    <property type="term" value="P:polysaccharide metabolic process"/>
    <property type="evidence" value="ECO:0007669"/>
    <property type="project" value="InterPro"/>
</dbReference>
<accession>A0A543K3C6</accession>
<evidence type="ECO:0000259" key="1">
    <source>
        <dbReference type="Pfam" id="PF01050"/>
    </source>
</evidence>
<dbReference type="GO" id="GO:0009298">
    <property type="term" value="P:GDP-mannose biosynthetic process"/>
    <property type="evidence" value="ECO:0007669"/>
    <property type="project" value="TreeGrafter"/>
</dbReference>
<keyword evidence="2" id="KW-0413">Isomerase</keyword>
<dbReference type="Pfam" id="PF01050">
    <property type="entry name" value="MannoseP_isomer"/>
    <property type="match status" value="1"/>
</dbReference>
<proteinExistence type="predicted"/>
<dbReference type="InterPro" id="IPR014710">
    <property type="entry name" value="RmlC-like_jellyroll"/>
</dbReference>
<dbReference type="GO" id="GO:0004475">
    <property type="term" value="F:mannose-1-phosphate guanylyltransferase (GTP) activity"/>
    <property type="evidence" value="ECO:0007669"/>
    <property type="project" value="TreeGrafter"/>
</dbReference>
<reference evidence="2 3" key="1">
    <citation type="submission" date="2019-06" db="EMBL/GenBank/DDBJ databases">
        <title>Genomic Encyclopedia of Archaeal and Bacterial Type Strains, Phase II (KMG-II): from individual species to whole genera.</title>
        <authorList>
            <person name="Goeker M."/>
        </authorList>
    </citation>
    <scope>NUCLEOTIDE SEQUENCE [LARGE SCALE GENOMIC DNA]</scope>
    <source>
        <strain evidence="2 3">DSM 18423</strain>
    </source>
</reference>
<evidence type="ECO:0000313" key="3">
    <source>
        <dbReference type="Proteomes" id="UP000320582"/>
    </source>
</evidence>
<keyword evidence="3" id="KW-1185">Reference proteome</keyword>
<gene>
    <name evidence="2" type="ORF">BD293_4556</name>
</gene>
<dbReference type="PANTHER" id="PTHR46390">
    <property type="entry name" value="MANNOSE-1-PHOSPHATE GUANYLYLTRANSFERASE"/>
    <property type="match status" value="1"/>
</dbReference>
<dbReference type="InterPro" id="IPR051161">
    <property type="entry name" value="Mannose-6P_isomerase_type2"/>
</dbReference>
<dbReference type="AlphaFoldDB" id="A0A543K3C6"/>
<dbReference type="RefSeq" id="WP_142085940.1">
    <property type="nucleotide sequence ID" value="NZ_VFPT01000006.1"/>
</dbReference>
<sequence>MTFQSTVRPAPSAVPADAPTYEERPWGAFWSLDRGAAHQVKRIRVKPRGQLSLQYHHHRTERWVVIEGTATITVDDAVMKVKPGGVVMIPKGSVHRLENLTKSQVEIIEVQMGDYLGEDDIVRLEDVYDRPATEVRG</sequence>
<protein>
    <submittedName>
        <fullName evidence="2">Mannose-6-phosphate isomerase type 2</fullName>
    </submittedName>
</protein>
<dbReference type="EMBL" id="VFPT01000006">
    <property type="protein sequence ID" value="TQM89534.1"/>
    <property type="molecule type" value="Genomic_DNA"/>
</dbReference>
<dbReference type="PANTHER" id="PTHR46390:SF1">
    <property type="entry name" value="MANNOSE-1-PHOSPHATE GUANYLYLTRANSFERASE"/>
    <property type="match status" value="1"/>
</dbReference>
<comment type="caution">
    <text evidence="2">The sequence shown here is derived from an EMBL/GenBank/DDBJ whole genome shotgun (WGS) entry which is preliminary data.</text>
</comment>
<name>A0A543K3C6_9RHOB</name>
<dbReference type="SUPFAM" id="SSF51182">
    <property type="entry name" value="RmlC-like cupins"/>
    <property type="match status" value="1"/>
</dbReference>
<dbReference type="Gene3D" id="2.60.120.10">
    <property type="entry name" value="Jelly Rolls"/>
    <property type="match status" value="1"/>
</dbReference>
<dbReference type="GO" id="GO:0016853">
    <property type="term" value="F:isomerase activity"/>
    <property type="evidence" value="ECO:0007669"/>
    <property type="project" value="UniProtKB-KW"/>
</dbReference>
<dbReference type="InterPro" id="IPR001538">
    <property type="entry name" value="Man6P_isomerase-2_C"/>
</dbReference>
<evidence type="ECO:0000313" key="2">
    <source>
        <dbReference type="EMBL" id="TQM89534.1"/>
    </source>
</evidence>
<dbReference type="InterPro" id="IPR011051">
    <property type="entry name" value="RmlC_Cupin_sf"/>
</dbReference>